<dbReference type="Proteomes" id="UP000789860">
    <property type="component" value="Unassembled WGS sequence"/>
</dbReference>
<gene>
    <name evidence="1" type="ORF">SCALOS_LOCUS10746</name>
</gene>
<accession>A0ACA9PF48</accession>
<evidence type="ECO:0000313" key="2">
    <source>
        <dbReference type="Proteomes" id="UP000789860"/>
    </source>
</evidence>
<feature type="non-terminal residue" evidence="1">
    <location>
        <position position="1"/>
    </location>
</feature>
<feature type="non-terminal residue" evidence="1">
    <location>
        <position position="129"/>
    </location>
</feature>
<proteinExistence type="predicted"/>
<dbReference type="EMBL" id="CAJVPM010041939">
    <property type="protein sequence ID" value="CAG8707718.1"/>
    <property type="molecule type" value="Genomic_DNA"/>
</dbReference>
<keyword evidence="2" id="KW-1185">Reference proteome</keyword>
<comment type="caution">
    <text evidence="1">The sequence shown here is derived from an EMBL/GenBank/DDBJ whole genome shotgun (WGS) entry which is preliminary data.</text>
</comment>
<protein>
    <submittedName>
        <fullName evidence="1">8103_t:CDS:1</fullName>
    </submittedName>
</protein>
<name>A0ACA9PF48_9GLOM</name>
<sequence>DNIEKIPLVLKQNKQELIFVRYDKSVFYSNNRKREIWIPDRNMPLRKKGNERSIMVSKFFLEEYKQIRDKAISIFEAKFSNTTAVFAFDNSTNYRVYTEDTLIAIRMNLKLRENQLKIFEEDEDYDENM</sequence>
<reference evidence="1" key="1">
    <citation type="submission" date="2021-06" db="EMBL/GenBank/DDBJ databases">
        <authorList>
            <person name="Kallberg Y."/>
            <person name="Tangrot J."/>
            <person name="Rosling A."/>
        </authorList>
    </citation>
    <scope>NUCLEOTIDE SEQUENCE</scope>
    <source>
        <strain evidence="1">AU212A</strain>
    </source>
</reference>
<organism evidence="1 2">
    <name type="scientific">Scutellospora calospora</name>
    <dbReference type="NCBI Taxonomy" id="85575"/>
    <lineage>
        <taxon>Eukaryota</taxon>
        <taxon>Fungi</taxon>
        <taxon>Fungi incertae sedis</taxon>
        <taxon>Mucoromycota</taxon>
        <taxon>Glomeromycotina</taxon>
        <taxon>Glomeromycetes</taxon>
        <taxon>Diversisporales</taxon>
        <taxon>Gigasporaceae</taxon>
        <taxon>Scutellospora</taxon>
    </lineage>
</organism>
<evidence type="ECO:0000313" key="1">
    <source>
        <dbReference type="EMBL" id="CAG8707718.1"/>
    </source>
</evidence>